<dbReference type="AlphaFoldDB" id="A0A1X7IUU4"/>
<protein>
    <submittedName>
        <fullName evidence="2">Uncharacterized protein</fullName>
    </submittedName>
</protein>
<organism evidence="2 3">
    <name type="scientific">Paenibacillus aquistagni</name>
    <dbReference type="NCBI Taxonomy" id="1852522"/>
    <lineage>
        <taxon>Bacteria</taxon>
        <taxon>Bacillati</taxon>
        <taxon>Bacillota</taxon>
        <taxon>Bacilli</taxon>
        <taxon>Bacillales</taxon>
        <taxon>Paenibacillaceae</taxon>
        <taxon>Paenibacillus</taxon>
    </lineage>
</organism>
<dbReference type="EMBL" id="FXAZ01000001">
    <property type="protein sequence ID" value="SMG18610.1"/>
    <property type="molecule type" value="Genomic_DNA"/>
</dbReference>
<keyword evidence="1" id="KW-0472">Membrane</keyword>
<evidence type="ECO:0000256" key="1">
    <source>
        <dbReference type="SAM" id="Phobius"/>
    </source>
</evidence>
<keyword evidence="3" id="KW-1185">Reference proteome</keyword>
<evidence type="ECO:0000313" key="2">
    <source>
        <dbReference type="EMBL" id="SMG18610.1"/>
    </source>
</evidence>
<dbReference type="Proteomes" id="UP000193834">
    <property type="component" value="Unassembled WGS sequence"/>
</dbReference>
<sequence>MGAFAVYAFFILILAMIIYGAVRRAINDSRLTELTEKKIELLEEIKSLLENQQAR</sequence>
<proteinExistence type="predicted"/>
<keyword evidence="1" id="KW-0812">Transmembrane</keyword>
<evidence type="ECO:0000313" key="3">
    <source>
        <dbReference type="Proteomes" id="UP000193834"/>
    </source>
</evidence>
<dbReference type="STRING" id="1852522.SAMN06295960_0807"/>
<accession>A0A1X7IUU4</accession>
<keyword evidence="1" id="KW-1133">Transmembrane helix</keyword>
<gene>
    <name evidence="2" type="ORF">SAMN06295960_0807</name>
</gene>
<feature type="transmembrane region" description="Helical" evidence="1">
    <location>
        <begin position="6"/>
        <end position="22"/>
    </location>
</feature>
<name>A0A1X7IUU4_9BACL</name>
<reference evidence="2 3" key="1">
    <citation type="submission" date="2017-04" db="EMBL/GenBank/DDBJ databases">
        <authorList>
            <person name="Afonso C.L."/>
            <person name="Miller P.J."/>
            <person name="Scott M.A."/>
            <person name="Spackman E."/>
            <person name="Goraichik I."/>
            <person name="Dimitrov K.M."/>
            <person name="Suarez D.L."/>
            <person name="Swayne D.E."/>
        </authorList>
    </citation>
    <scope>NUCLEOTIDE SEQUENCE [LARGE SCALE GENOMIC DNA]</scope>
    <source>
        <strain evidence="2 3">11</strain>
    </source>
</reference>